<keyword evidence="2 5" id="KW-0812">Transmembrane</keyword>
<reference evidence="7 8" key="1">
    <citation type="journal article" date="2014" name="Int. J. Syst. Evol. Microbiol.">
        <title>Lysinibacillus halotolerans sp. nov., isolated from saline-alkaline soil.</title>
        <authorList>
            <person name="Kong D."/>
            <person name="Wang Y."/>
            <person name="Zhao B."/>
            <person name="Li Y."/>
            <person name="Song J."/>
            <person name="Zhai Y."/>
            <person name="Zhang C."/>
            <person name="Wang H."/>
            <person name="Chen X."/>
            <person name="Zhao B."/>
            <person name="Ruan Z."/>
        </authorList>
    </citation>
    <scope>NUCLEOTIDE SEQUENCE [LARGE SCALE GENOMIC DNA]</scope>
    <source>
        <strain evidence="7 8">MCCC 1A12703</strain>
    </source>
</reference>
<keyword evidence="8" id="KW-1185">Reference proteome</keyword>
<accession>A0A3M8HHH4</accession>
<feature type="transmembrane region" description="Helical" evidence="5">
    <location>
        <begin position="322"/>
        <end position="340"/>
    </location>
</feature>
<evidence type="ECO:0000256" key="4">
    <source>
        <dbReference type="ARBA" id="ARBA00023136"/>
    </source>
</evidence>
<keyword evidence="7" id="KW-0436">Ligase</keyword>
<feature type="transmembrane region" description="Helical" evidence="5">
    <location>
        <begin position="208"/>
        <end position="227"/>
    </location>
</feature>
<sequence length="386" mass="45311">MIALILFLFLCQRKKLYFDKLSLLVVLYLFVYGCSILYNLFVYSYNSERIFATVNTFSIWIMALFFYLHFKNNNIDIEKIKKITFYNYLLLIGLWFVSIGMYYGIGMKDVTILGKVLYYSEWFNQREVMRFVGIMDYTNLVIMFCLFFYPLFCWYVIENKGKFLRWLYILLGVMPIISTYSRSGYIVILIGILFFVVKYLSKQLNKNLFIFLTLVVLSTMIAIFMYTDLSQIVVMTMYELVHAREGSNDSRTFLMQESIKVALENSPIIGLGIKDRSVLGYPLGSHSTFVGFIYKTGIIGFMIGSLIFLVINLKLIFLKDMVYKTILKVSLLLMSILFVVEDIDGSNWLIVVYFIFVSILFNRNDKFHHSPKPLVSHEYRFNDNEG</sequence>
<dbReference type="InterPro" id="IPR051533">
    <property type="entry name" value="WaaL-like"/>
</dbReference>
<dbReference type="Proteomes" id="UP000279909">
    <property type="component" value="Unassembled WGS sequence"/>
</dbReference>
<evidence type="ECO:0000256" key="1">
    <source>
        <dbReference type="ARBA" id="ARBA00004141"/>
    </source>
</evidence>
<comment type="subcellular location">
    <subcellularLocation>
        <location evidence="1">Membrane</location>
        <topology evidence="1">Multi-pass membrane protein</topology>
    </subcellularLocation>
</comment>
<dbReference type="PANTHER" id="PTHR37422:SF17">
    <property type="entry name" value="O-ANTIGEN LIGASE"/>
    <property type="match status" value="1"/>
</dbReference>
<evidence type="ECO:0000313" key="8">
    <source>
        <dbReference type="Proteomes" id="UP000279909"/>
    </source>
</evidence>
<feature type="transmembrane region" description="Helical" evidence="5">
    <location>
        <begin position="163"/>
        <end position="196"/>
    </location>
</feature>
<feature type="domain" description="O-antigen ligase-related" evidence="6">
    <location>
        <begin position="169"/>
        <end position="303"/>
    </location>
</feature>
<organism evidence="7 8">
    <name type="scientific">Lysinibacillus halotolerans</name>
    <dbReference type="NCBI Taxonomy" id="1368476"/>
    <lineage>
        <taxon>Bacteria</taxon>
        <taxon>Bacillati</taxon>
        <taxon>Bacillota</taxon>
        <taxon>Bacilli</taxon>
        <taxon>Bacillales</taxon>
        <taxon>Bacillaceae</taxon>
        <taxon>Lysinibacillus</taxon>
    </lineage>
</organism>
<comment type="caution">
    <text evidence="7">The sequence shown here is derived from an EMBL/GenBank/DDBJ whole genome shotgun (WGS) entry which is preliminary data.</text>
</comment>
<name>A0A3M8HHH4_9BACI</name>
<evidence type="ECO:0000313" key="7">
    <source>
        <dbReference type="EMBL" id="RND01799.1"/>
    </source>
</evidence>
<evidence type="ECO:0000256" key="2">
    <source>
        <dbReference type="ARBA" id="ARBA00022692"/>
    </source>
</evidence>
<dbReference type="InterPro" id="IPR007016">
    <property type="entry name" value="O-antigen_ligase-rel_domated"/>
</dbReference>
<proteinExistence type="predicted"/>
<evidence type="ECO:0000256" key="5">
    <source>
        <dbReference type="SAM" id="Phobius"/>
    </source>
</evidence>
<protein>
    <submittedName>
        <fullName evidence="7">O-antigen ligase domain-containing protein</fullName>
    </submittedName>
</protein>
<dbReference type="Pfam" id="PF04932">
    <property type="entry name" value="Wzy_C"/>
    <property type="match status" value="1"/>
</dbReference>
<dbReference type="AlphaFoldDB" id="A0A3M8HHH4"/>
<keyword evidence="4 5" id="KW-0472">Membrane</keyword>
<feature type="transmembrane region" description="Helical" evidence="5">
    <location>
        <begin position="23"/>
        <end position="43"/>
    </location>
</feature>
<feature type="transmembrane region" description="Helical" evidence="5">
    <location>
        <begin position="346"/>
        <end position="362"/>
    </location>
</feature>
<evidence type="ECO:0000259" key="6">
    <source>
        <dbReference type="Pfam" id="PF04932"/>
    </source>
</evidence>
<dbReference type="PANTHER" id="PTHR37422">
    <property type="entry name" value="TEICHURONIC ACID BIOSYNTHESIS PROTEIN TUAE"/>
    <property type="match status" value="1"/>
</dbReference>
<feature type="transmembrane region" description="Helical" evidence="5">
    <location>
        <begin position="50"/>
        <end position="70"/>
    </location>
</feature>
<feature type="transmembrane region" description="Helical" evidence="5">
    <location>
        <begin position="292"/>
        <end position="310"/>
    </location>
</feature>
<feature type="transmembrane region" description="Helical" evidence="5">
    <location>
        <begin position="137"/>
        <end position="157"/>
    </location>
</feature>
<feature type="transmembrane region" description="Helical" evidence="5">
    <location>
        <begin position="85"/>
        <end position="105"/>
    </location>
</feature>
<keyword evidence="3 5" id="KW-1133">Transmembrane helix</keyword>
<dbReference type="GO" id="GO:0016874">
    <property type="term" value="F:ligase activity"/>
    <property type="evidence" value="ECO:0007669"/>
    <property type="project" value="UniProtKB-KW"/>
</dbReference>
<dbReference type="GO" id="GO:0016020">
    <property type="term" value="C:membrane"/>
    <property type="evidence" value="ECO:0007669"/>
    <property type="project" value="UniProtKB-SubCell"/>
</dbReference>
<evidence type="ECO:0000256" key="3">
    <source>
        <dbReference type="ARBA" id="ARBA00022989"/>
    </source>
</evidence>
<gene>
    <name evidence="7" type="ORF">EC501_01140</name>
</gene>
<dbReference type="EMBL" id="RHLQ01000001">
    <property type="protein sequence ID" value="RND01799.1"/>
    <property type="molecule type" value="Genomic_DNA"/>
</dbReference>